<gene>
    <name evidence="4" type="ORF">DNHGIG_06110</name>
</gene>
<evidence type="ECO:0000313" key="4">
    <source>
        <dbReference type="EMBL" id="GIM45062.1"/>
    </source>
</evidence>
<comment type="subcellular location">
    <subcellularLocation>
        <location evidence="2">Spore coat</location>
    </subcellularLocation>
</comment>
<protein>
    <submittedName>
        <fullName evidence="4">Coat protein F</fullName>
    </submittedName>
</protein>
<reference evidence="4" key="1">
    <citation type="journal article" date="2023" name="Int. J. Syst. Evol. Microbiol.">
        <title>Collibacillus ludicampi gen. nov., sp. nov., a new soil bacterium of the family Alicyclobacillaceae.</title>
        <authorList>
            <person name="Jojima T."/>
            <person name="Ioku Y."/>
            <person name="Fukuta Y."/>
            <person name="Shirasaka N."/>
            <person name="Matsumura Y."/>
            <person name="Mori M."/>
        </authorList>
    </citation>
    <scope>NUCLEOTIDE SEQUENCE</scope>
    <source>
        <strain evidence="4">TP075</strain>
    </source>
</reference>
<keyword evidence="4" id="KW-0946">Virion</keyword>
<dbReference type="Pfam" id="PF07875">
    <property type="entry name" value="Coat_F"/>
    <property type="match status" value="1"/>
</dbReference>
<dbReference type="AlphaFoldDB" id="A0AAV4LBA0"/>
<keyword evidence="5" id="KW-1185">Reference proteome</keyword>
<dbReference type="EMBL" id="BOQE01000001">
    <property type="protein sequence ID" value="GIM45062.1"/>
    <property type="molecule type" value="Genomic_DNA"/>
</dbReference>
<evidence type="ECO:0000256" key="3">
    <source>
        <dbReference type="ARBA" id="ARBA00024344"/>
    </source>
</evidence>
<dbReference type="Gene3D" id="1.20.1260.10">
    <property type="match status" value="1"/>
</dbReference>
<evidence type="ECO:0000256" key="2">
    <source>
        <dbReference type="ARBA" id="ARBA00024325"/>
    </source>
</evidence>
<dbReference type="InterPro" id="IPR012347">
    <property type="entry name" value="Ferritin-like"/>
</dbReference>
<sequence length="214" mass="24041">MPYGAHEAMEAHEILGEKICMIDHFSMYAQQCQDPVLRNMIDRHLQYAIQSYNELVSYTHDYHAVSPQAAQISQVANPQSIQYGLRNPAPASPQMNTGRFTDQQIAVALLCAHKNSAKNHMSAALECSDPNLRQLMVNSANACAHQAFEVFQYMNQKGWYQVPTLETHTAKTMLHRHQPVASTQGTTAPYMPPRPMYISHPGQQGIPQPPHGYQ</sequence>
<dbReference type="PANTHER" id="PTHR39183:SF1">
    <property type="entry name" value="SPORE COAT PROTEIN F-LIKE PROTEIN YHCQ"/>
    <property type="match status" value="1"/>
</dbReference>
<dbReference type="InterPro" id="IPR012851">
    <property type="entry name" value="Spore_coat_CotF-like"/>
</dbReference>
<dbReference type="PANTHER" id="PTHR39183">
    <property type="entry name" value="SPORE COAT PROTEIN F-LIKE PROTEIN YHCQ"/>
    <property type="match status" value="1"/>
</dbReference>
<dbReference type="GO" id="GO:0030435">
    <property type="term" value="P:sporulation resulting in formation of a cellular spore"/>
    <property type="evidence" value="ECO:0007669"/>
    <property type="project" value="UniProtKB-KW"/>
</dbReference>
<keyword evidence="1" id="KW-0749">Sporulation</keyword>
<organism evidence="4 5">
    <name type="scientific">Collibacillus ludicampi</name>
    <dbReference type="NCBI Taxonomy" id="2771369"/>
    <lineage>
        <taxon>Bacteria</taxon>
        <taxon>Bacillati</taxon>
        <taxon>Bacillota</taxon>
        <taxon>Bacilli</taxon>
        <taxon>Bacillales</taxon>
        <taxon>Alicyclobacillaceae</taxon>
        <taxon>Collibacillus</taxon>
    </lineage>
</organism>
<evidence type="ECO:0000256" key="1">
    <source>
        <dbReference type="ARBA" id="ARBA00022969"/>
    </source>
</evidence>
<dbReference type="RefSeq" id="WP_282198296.1">
    <property type="nucleotide sequence ID" value="NZ_BOQE01000001.1"/>
</dbReference>
<evidence type="ECO:0000313" key="5">
    <source>
        <dbReference type="Proteomes" id="UP001057291"/>
    </source>
</evidence>
<comment type="similarity">
    <text evidence="3">Belongs to the CotF family.</text>
</comment>
<proteinExistence type="inferred from homology"/>
<accession>A0AAV4LBA0</accession>
<dbReference type="Proteomes" id="UP001057291">
    <property type="component" value="Unassembled WGS sequence"/>
</dbReference>
<name>A0AAV4LBA0_9BACL</name>
<comment type="caution">
    <text evidence="4">The sequence shown here is derived from an EMBL/GenBank/DDBJ whole genome shotgun (WGS) entry which is preliminary data.</text>
</comment>
<keyword evidence="4" id="KW-0167">Capsid protein</keyword>